<protein>
    <submittedName>
        <fullName evidence="2">LPS export ABC transporter periplasmic protein LptC</fullName>
    </submittedName>
</protein>
<dbReference type="InterPro" id="IPR026265">
    <property type="entry name" value="LptC"/>
</dbReference>
<dbReference type="AlphaFoldDB" id="A0A7C3Q0M1"/>
<evidence type="ECO:0000313" key="2">
    <source>
        <dbReference type="EMBL" id="HGK24521.1"/>
    </source>
</evidence>
<dbReference type="PANTHER" id="PTHR36504:SF1">
    <property type="entry name" value="LIPOPOLYSACCHARIDE EXPORT SYSTEM PROTEIN LPTA"/>
    <property type="match status" value="1"/>
</dbReference>
<gene>
    <name evidence="2" type="primary">lptC</name>
    <name evidence="2" type="ORF">ENU78_08900</name>
</gene>
<dbReference type="GO" id="GO:0015221">
    <property type="term" value="F:lipopolysaccharide transmembrane transporter activity"/>
    <property type="evidence" value="ECO:0007669"/>
    <property type="project" value="InterPro"/>
</dbReference>
<dbReference type="PANTHER" id="PTHR36504">
    <property type="entry name" value="LIPOPOLYSACCHARIDE EXPORT SYSTEM PROTEIN LPTA"/>
    <property type="match status" value="1"/>
</dbReference>
<dbReference type="GO" id="GO:0030288">
    <property type="term" value="C:outer membrane-bounded periplasmic space"/>
    <property type="evidence" value="ECO:0007669"/>
    <property type="project" value="TreeGrafter"/>
</dbReference>
<dbReference type="GO" id="GO:0017089">
    <property type="term" value="F:glycolipid transfer activity"/>
    <property type="evidence" value="ECO:0007669"/>
    <property type="project" value="TreeGrafter"/>
</dbReference>
<dbReference type="Pfam" id="PF06835">
    <property type="entry name" value="LptC"/>
    <property type="match status" value="1"/>
</dbReference>
<dbReference type="RefSeq" id="WP_012547226.1">
    <property type="nucleotide sequence ID" value="NZ_VTFL01000001.1"/>
</dbReference>
<keyword evidence="1" id="KW-0732">Signal</keyword>
<dbReference type="NCBIfam" id="TIGR04409">
    <property type="entry name" value="LptC_YrbK"/>
    <property type="match status" value="1"/>
</dbReference>
<dbReference type="InterPro" id="IPR052037">
    <property type="entry name" value="LPS_export_LptA"/>
</dbReference>
<accession>A0A7C3Q0M1</accession>
<dbReference type="GO" id="GO:0005886">
    <property type="term" value="C:plasma membrane"/>
    <property type="evidence" value="ECO:0007669"/>
    <property type="project" value="InterPro"/>
</dbReference>
<organism evidence="2">
    <name type="scientific">Dictyoglomus thermophilum</name>
    <dbReference type="NCBI Taxonomy" id="14"/>
    <lineage>
        <taxon>Bacteria</taxon>
        <taxon>Pseudomonadati</taxon>
        <taxon>Dictyoglomota</taxon>
        <taxon>Dictyoglomia</taxon>
        <taxon>Dictyoglomales</taxon>
        <taxon>Dictyoglomaceae</taxon>
        <taxon>Dictyoglomus</taxon>
    </lineage>
</organism>
<comment type="caution">
    <text evidence="2">The sequence shown here is derived from an EMBL/GenBank/DDBJ whole genome shotgun (WGS) entry which is preliminary data.</text>
</comment>
<dbReference type="GO" id="GO:0009279">
    <property type="term" value="C:cell outer membrane"/>
    <property type="evidence" value="ECO:0007669"/>
    <property type="project" value="TreeGrafter"/>
</dbReference>
<dbReference type="Gene3D" id="2.60.450.10">
    <property type="entry name" value="Lipopolysaccharide (LPS) transport protein A like domain"/>
    <property type="match status" value="2"/>
</dbReference>
<reference evidence="2" key="1">
    <citation type="journal article" date="2020" name="mSystems">
        <title>Genome- and Community-Level Interaction Insights into Carbon Utilization and Element Cycling Functions of Hydrothermarchaeota in Hydrothermal Sediment.</title>
        <authorList>
            <person name="Zhou Z."/>
            <person name="Liu Y."/>
            <person name="Xu W."/>
            <person name="Pan J."/>
            <person name="Luo Z.H."/>
            <person name="Li M."/>
        </authorList>
    </citation>
    <scope>NUCLEOTIDE SEQUENCE [LARGE SCALE GENOMIC DNA]</scope>
    <source>
        <strain evidence="2">SpSt-70</strain>
    </source>
</reference>
<dbReference type="EMBL" id="DTDV01000023">
    <property type="protein sequence ID" value="HGK24521.1"/>
    <property type="molecule type" value="Genomic_DNA"/>
</dbReference>
<evidence type="ECO:0000256" key="1">
    <source>
        <dbReference type="ARBA" id="ARBA00022729"/>
    </source>
</evidence>
<sequence length="215" mass="24305">MKRIICIFMILIFITVPVLSQTKNPVKITAQKISYDYGKKTTRAEGNVVVIYKPGQEDETRITATLVFYNQDTNVVEAPGKVNISQKDLSIVGEDLKVDLKKEVLELKKNVNMVLQRKADNKVEITKLFAQSVVYSLKNKTGNMTGGVRIERDDLTVSSSSADFDTDKEIYTFVDNVKMVDKDKNEINCKKLVVYVKDKVVMAEGNIDTTFYVTE</sequence>
<name>A0A7C3Q0M1_DICTH</name>
<dbReference type="OMA" id="TLVFYNQ"/>
<dbReference type="InterPro" id="IPR010664">
    <property type="entry name" value="LipoPS_assembly_LptC-rel"/>
</dbReference>
<proteinExistence type="predicted"/>